<feature type="non-terminal residue" evidence="1">
    <location>
        <position position="218"/>
    </location>
</feature>
<organism evidence="1 2">
    <name type="scientific">Reticulomyxa filosa</name>
    <dbReference type="NCBI Taxonomy" id="46433"/>
    <lineage>
        <taxon>Eukaryota</taxon>
        <taxon>Sar</taxon>
        <taxon>Rhizaria</taxon>
        <taxon>Retaria</taxon>
        <taxon>Foraminifera</taxon>
        <taxon>Monothalamids</taxon>
        <taxon>Reticulomyxidae</taxon>
        <taxon>Reticulomyxa</taxon>
    </lineage>
</organism>
<keyword evidence="2" id="KW-1185">Reference proteome</keyword>
<accession>X6LNL7</accession>
<name>X6LNL7_RETFI</name>
<dbReference type="OrthoDB" id="2386367at2759"/>
<feature type="non-terminal residue" evidence="1">
    <location>
        <position position="1"/>
    </location>
</feature>
<proteinExistence type="predicted"/>
<dbReference type="InterPro" id="IPR027417">
    <property type="entry name" value="P-loop_NTPase"/>
</dbReference>
<protein>
    <submittedName>
        <fullName evidence="1">Uncharacterized protein</fullName>
    </submittedName>
</protein>
<gene>
    <name evidence="1" type="ORF">RFI_34671</name>
</gene>
<dbReference type="SUPFAM" id="SSF52540">
    <property type="entry name" value="P-loop containing nucleoside triphosphate hydrolases"/>
    <property type="match status" value="1"/>
</dbReference>
<sequence length="218" mass="23908">KEEIKTYKGKSFVSISKTFAEKEHFDIGLMLQLVEKAKEAANEIKDKNVILFIGGTGAGKSTLVHFLAGSKMEKQTVDGKPHIAPVNIINKALNNVTCSASAKSETKYITAIPINLKELGVRSTKLDNVVLCDTPGFEDTNGPEVDVANGIGIIKALQTCKSVKPVVLIRIIPSIQNHLSAFAYVFTKFPDDQKESIHALVDDTYNNIQEEEKDEGYK</sequence>
<evidence type="ECO:0000313" key="2">
    <source>
        <dbReference type="Proteomes" id="UP000023152"/>
    </source>
</evidence>
<dbReference type="PANTHER" id="PTHR32046:SF11">
    <property type="entry name" value="IMMUNE-ASSOCIATED NUCLEOTIDE-BINDING PROTEIN 10-LIKE"/>
    <property type="match status" value="1"/>
</dbReference>
<evidence type="ECO:0000313" key="1">
    <source>
        <dbReference type="EMBL" id="ETO02742.1"/>
    </source>
</evidence>
<dbReference type="Gene3D" id="3.40.50.300">
    <property type="entry name" value="P-loop containing nucleotide triphosphate hydrolases"/>
    <property type="match status" value="1"/>
</dbReference>
<dbReference type="EMBL" id="ASPP01035015">
    <property type="protein sequence ID" value="ETO02742.1"/>
    <property type="molecule type" value="Genomic_DNA"/>
</dbReference>
<dbReference type="AlphaFoldDB" id="X6LNL7"/>
<comment type="caution">
    <text evidence="1">The sequence shown here is derived from an EMBL/GenBank/DDBJ whole genome shotgun (WGS) entry which is preliminary data.</text>
</comment>
<dbReference type="PANTHER" id="PTHR32046">
    <property type="entry name" value="G DOMAIN-CONTAINING PROTEIN"/>
    <property type="match status" value="1"/>
</dbReference>
<reference evidence="1 2" key="1">
    <citation type="journal article" date="2013" name="Curr. Biol.">
        <title>The Genome of the Foraminiferan Reticulomyxa filosa.</title>
        <authorList>
            <person name="Glockner G."/>
            <person name="Hulsmann N."/>
            <person name="Schleicher M."/>
            <person name="Noegel A.A."/>
            <person name="Eichinger L."/>
            <person name="Gallinger C."/>
            <person name="Pawlowski J."/>
            <person name="Sierra R."/>
            <person name="Euteneuer U."/>
            <person name="Pillet L."/>
            <person name="Moustafa A."/>
            <person name="Platzer M."/>
            <person name="Groth M."/>
            <person name="Szafranski K."/>
            <person name="Schliwa M."/>
        </authorList>
    </citation>
    <scope>NUCLEOTIDE SEQUENCE [LARGE SCALE GENOMIC DNA]</scope>
</reference>
<dbReference type="Proteomes" id="UP000023152">
    <property type="component" value="Unassembled WGS sequence"/>
</dbReference>